<dbReference type="EMBL" id="FMJY01000013">
    <property type="protein sequence ID" value="SCO92781.1"/>
    <property type="molecule type" value="Genomic_DNA"/>
</dbReference>
<dbReference type="Proteomes" id="UP000219369">
    <property type="component" value="Unassembled WGS sequence"/>
</dbReference>
<reference evidence="2" key="1">
    <citation type="submission" date="2016-09" db="EMBL/GenBank/DDBJ databases">
        <authorList>
            <person name="Guldener U."/>
        </authorList>
    </citation>
    <scope>NUCLEOTIDE SEQUENCE [LARGE SCALE GENOMIC DNA]</scope>
    <source>
        <strain evidence="2">V64-1</strain>
    </source>
</reference>
<gene>
    <name evidence="1" type="ORF">FRV6_16909</name>
</gene>
<organism evidence="1 2">
    <name type="scientific">Fusarium oxysporum</name>
    <name type="common">Fusarium vascular wilt</name>
    <dbReference type="NCBI Taxonomy" id="5507"/>
    <lineage>
        <taxon>Eukaryota</taxon>
        <taxon>Fungi</taxon>
        <taxon>Dikarya</taxon>
        <taxon>Ascomycota</taxon>
        <taxon>Pezizomycotina</taxon>
        <taxon>Sordariomycetes</taxon>
        <taxon>Hypocreomycetidae</taxon>
        <taxon>Hypocreales</taxon>
        <taxon>Nectriaceae</taxon>
        <taxon>Fusarium</taxon>
        <taxon>Fusarium oxysporum species complex</taxon>
    </lineage>
</organism>
<accession>A0A2H3U4A4</accession>
<sequence>MASKSTAPSLVEKIGIPLSLSLDESNQHGLGPTSPDDYIKIYVPTYVFSSELPTESPDDKIVTLATLAEDDYHRGDFNFKKGPDTATPSAPRYYCVVVTLSTEGDWMVSFMLQVSLTMVEEDAINLVMKLVTILCSMLKWNDHLVLPHSYTGDPYPGRVERSIGEKSETQIKEWRDKTADNIEEKIMEGLRYRSSPKSHKAVAGAGTFHWFRISARTFPV</sequence>
<name>A0A2H3U4A4_FUSOX</name>
<protein>
    <submittedName>
        <fullName evidence="1">Uncharacterized protein</fullName>
    </submittedName>
</protein>
<proteinExistence type="predicted"/>
<evidence type="ECO:0000313" key="2">
    <source>
        <dbReference type="Proteomes" id="UP000219369"/>
    </source>
</evidence>
<evidence type="ECO:0000313" key="1">
    <source>
        <dbReference type="EMBL" id="SCO92781.1"/>
    </source>
</evidence>
<dbReference type="OrthoDB" id="5114892at2759"/>
<dbReference type="AlphaFoldDB" id="A0A2H3U4A4"/>